<evidence type="ECO:0000259" key="7">
    <source>
        <dbReference type="Pfam" id="PF03772"/>
    </source>
</evidence>
<evidence type="ECO:0000313" key="9">
    <source>
        <dbReference type="EMBL" id="OGZ69603.1"/>
    </source>
</evidence>
<feature type="domain" description="DUF4131" evidence="8">
    <location>
        <begin position="33"/>
        <end position="182"/>
    </location>
</feature>
<feature type="transmembrane region" description="Helical" evidence="6">
    <location>
        <begin position="392"/>
        <end position="411"/>
    </location>
</feature>
<feature type="transmembrane region" description="Helical" evidence="6">
    <location>
        <begin position="32"/>
        <end position="50"/>
    </location>
</feature>
<feature type="transmembrane region" description="Helical" evidence="6">
    <location>
        <begin position="249"/>
        <end position="274"/>
    </location>
</feature>
<evidence type="ECO:0000256" key="2">
    <source>
        <dbReference type="ARBA" id="ARBA00022475"/>
    </source>
</evidence>
<feature type="transmembrane region" description="Helical" evidence="6">
    <location>
        <begin position="348"/>
        <end position="371"/>
    </location>
</feature>
<feature type="transmembrane region" description="Helical" evidence="6">
    <location>
        <begin position="9"/>
        <end position="26"/>
    </location>
</feature>
<keyword evidence="4 6" id="KW-1133">Transmembrane helix</keyword>
<dbReference type="Proteomes" id="UP000176421">
    <property type="component" value="Unassembled WGS sequence"/>
</dbReference>
<accession>A0A1G2I4A5</accession>
<dbReference type="EMBL" id="MHOS01000006">
    <property type="protein sequence ID" value="OGZ69603.1"/>
    <property type="molecule type" value="Genomic_DNA"/>
</dbReference>
<feature type="transmembrane region" description="Helical" evidence="6">
    <location>
        <begin position="324"/>
        <end position="342"/>
    </location>
</feature>
<comment type="subcellular location">
    <subcellularLocation>
        <location evidence="1">Cell membrane</location>
        <topology evidence="1">Multi-pass membrane protein</topology>
    </subcellularLocation>
</comment>
<protein>
    <recommendedName>
        <fullName evidence="11">ComEC/Rec2-related protein domain-containing protein</fullName>
    </recommendedName>
</protein>
<evidence type="ECO:0000256" key="1">
    <source>
        <dbReference type="ARBA" id="ARBA00004651"/>
    </source>
</evidence>
<evidence type="ECO:0008006" key="11">
    <source>
        <dbReference type="Google" id="ProtNLM"/>
    </source>
</evidence>
<dbReference type="Pfam" id="PF13567">
    <property type="entry name" value="DUF4131"/>
    <property type="match status" value="1"/>
</dbReference>
<organism evidence="9 10">
    <name type="scientific">Candidatus Staskawiczbacteria bacterium RIFCSPHIGHO2_02_FULL_34_9</name>
    <dbReference type="NCBI Taxonomy" id="1802206"/>
    <lineage>
        <taxon>Bacteria</taxon>
        <taxon>Candidatus Staskawicziibacteriota</taxon>
    </lineage>
</organism>
<feature type="transmembrane region" description="Helical" evidence="6">
    <location>
        <begin position="286"/>
        <end position="312"/>
    </location>
</feature>
<evidence type="ECO:0000259" key="8">
    <source>
        <dbReference type="Pfam" id="PF13567"/>
    </source>
</evidence>
<gene>
    <name evidence="9" type="ORF">A3D35_01915</name>
</gene>
<keyword evidence="3 6" id="KW-0812">Transmembrane</keyword>
<dbReference type="Pfam" id="PF03772">
    <property type="entry name" value="Competence"/>
    <property type="match status" value="1"/>
</dbReference>
<dbReference type="PANTHER" id="PTHR30619">
    <property type="entry name" value="DNA INTERNALIZATION/COMPETENCE PROTEIN COMEC/REC2"/>
    <property type="match status" value="1"/>
</dbReference>
<feature type="transmembrane region" description="Helical" evidence="6">
    <location>
        <begin position="59"/>
        <end position="80"/>
    </location>
</feature>
<keyword evidence="2" id="KW-1003">Cell membrane</keyword>
<evidence type="ECO:0000256" key="5">
    <source>
        <dbReference type="ARBA" id="ARBA00023136"/>
    </source>
</evidence>
<dbReference type="InterPro" id="IPR004477">
    <property type="entry name" value="ComEC_N"/>
</dbReference>
<comment type="caution">
    <text evidence="9">The sequence shown here is derived from an EMBL/GenBank/DDBJ whole genome shotgun (WGS) entry which is preliminary data.</text>
</comment>
<dbReference type="InterPro" id="IPR052159">
    <property type="entry name" value="Competence_DNA_uptake"/>
</dbReference>
<dbReference type="InterPro" id="IPR025405">
    <property type="entry name" value="DUF4131"/>
</dbReference>
<evidence type="ECO:0000313" key="10">
    <source>
        <dbReference type="Proteomes" id="UP000176421"/>
    </source>
</evidence>
<feature type="transmembrane region" description="Helical" evidence="6">
    <location>
        <begin position="480"/>
        <end position="501"/>
    </location>
</feature>
<name>A0A1G2I4A5_9BACT</name>
<proteinExistence type="predicted"/>
<evidence type="ECO:0000256" key="3">
    <source>
        <dbReference type="ARBA" id="ARBA00022692"/>
    </source>
</evidence>
<reference evidence="9 10" key="1">
    <citation type="journal article" date="2016" name="Nat. Commun.">
        <title>Thousands of microbial genomes shed light on interconnected biogeochemical processes in an aquifer system.</title>
        <authorList>
            <person name="Anantharaman K."/>
            <person name="Brown C.T."/>
            <person name="Hug L.A."/>
            <person name="Sharon I."/>
            <person name="Castelle C.J."/>
            <person name="Probst A.J."/>
            <person name="Thomas B.C."/>
            <person name="Singh A."/>
            <person name="Wilkins M.J."/>
            <person name="Karaoz U."/>
            <person name="Brodie E.L."/>
            <person name="Williams K.H."/>
            <person name="Hubbard S.S."/>
            <person name="Banfield J.F."/>
        </authorList>
    </citation>
    <scope>NUCLEOTIDE SEQUENCE [LARGE SCALE GENOMIC DNA]</scope>
</reference>
<dbReference type="STRING" id="1802206.A3D35_01915"/>
<sequence>MNITSSKGLCWILISFIVGVAVESLYKIPQVIVVVFLIAGFLISFTPFFLKELLKRKKLLIVLGFSILFFCLAVLRYQVIQSQIENDPILKFNDSKEKIELTGRIIAEPDVRNNYQNLKIKAKGTNSIVLALVDRHKKYSYLDEVKITGNLETPTSKGDFNYKNYLMKDGVYSVMAFPEIELVSKDHKYNAFSFLYDKILFFKSKMKESIGSNYSPPGSFIIEGIILGNDKNMNQELKDKFNSAGLSHVTAVSGSNIVIMTSIIMSILLFIGLWRQQALYFTFVFVWTYVVLVGLPASAVRAAIMASLFLLSRMLGKQNTSSRTVIIAAAVMVFQNPFVLFYDIGFQLSFLASMALIYLKPIIDYAPYYFIKKRKDLIKLIVKFKIKNLLDILSTTLAAQIFTLPIIIYNFKSISLVSLIANLLILPLITILTFLGFWSVVLGIFSRFLGWVFYLPCQFLLMYFLKVLDAFYQPWARLNINISLLFCFTYYIFLVFFIWLVNKKSKPEFLDY</sequence>
<dbReference type="PANTHER" id="PTHR30619:SF7">
    <property type="entry name" value="BETA-LACTAMASE DOMAIN PROTEIN"/>
    <property type="match status" value="1"/>
</dbReference>
<feature type="transmembrane region" description="Helical" evidence="6">
    <location>
        <begin position="448"/>
        <end position="468"/>
    </location>
</feature>
<dbReference type="GO" id="GO:0005886">
    <property type="term" value="C:plasma membrane"/>
    <property type="evidence" value="ECO:0007669"/>
    <property type="project" value="UniProtKB-SubCell"/>
</dbReference>
<keyword evidence="5 6" id="KW-0472">Membrane</keyword>
<dbReference type="NCBIfam" id="TIGR00360">
    <property type="entry name" value="ComEC_N-term"/>
    <property type="match status" value="1"/>
</dbReference>
<feature type="domain" description="ComEC/Rec2-related protein" evidence="7">
    <location>
        <begin position="225"/>
        <end position="501"/>
    </location>
</feature>
<dbReference type="AlphaFoldDB" id="A0A1G2I4A5"/>
<evidence type="ECO:0000256" key="6">
    <source>
        <dbReference type="SAM" id="Phobius"/>
    </source>
</evidence>
<evidence type="ECO:0000256" key="4">
    <source>
        <dbReference type="ARBA" id="ARBA00022989"/>
    </source>
</evidence>
<feature type="transmembrane region" description="Helical" evidence="6">
    <location>
        <begin position="417"/>
        <end position="441"/>
    </location>
</feature>